<dbReference type="Pfam" id="PF22845">
    <property type="entry name" value="DUF3097_N"/>
    <property type="match status" value="1"/>
</dbReference>
<dbReference type="EMBL" id="BAAANV010000017">
    <property type="protein sequence ID" value="GAA1535302.1"/>
    <property type="molecule type" value="Genomic_DNA"/>
</dbReference>
<evidence type="ECO:0000313" key="3">
    <source>
        <dbReference type="EMBL" id="GAA1535302.1"/>
    </source>
</evidence>
<gene>
    <name evidence="3" type="ORF">GCM10009762_06850</name>
</gene>
<evidence type="ECO:0000313" key="4">
    <source>
        <dbReference type="Proteomes" id="UP001501288"/>
    </source>
</evidence>
<feature type="domain" description="DUF3097" evidence="1">
    <location>
        <begin position="147"/>
        <end position="313"/>
    </location>
</feature>
<feature type="domain" description="DUF3097" evidence="2">
    <location>
        <begin position="49"/>
        <end position="111"/>
    </location>
</feature>
<sequence length="318" mass="34539">MGVAASAPVQRASARAASGLPTLTAMNDRYGSDVLSGDWRAPKRGRSREVPAERDVVVEDAQSGYVGAVVRVEKSGGTHVVFLEDRFGKTRGFALGGGFLIDGEPVILTPPRPADAAALAERKVQAGRTASGSVAVPNAKARVALGSRIFVEGRHDAELVEKVWGDDLRIEGVVVEYLEGVDDLAAVIRDFRPEKGRRLGILVDHLVPGTKEARIVAAAQTLPQARDHVLIVGHPYVDVWQSVRPERLGWSKWPTIPKGQSWKHGILAELGWPHQSQADVARGWKQILGTVRTYADLQPELLGRVEELIDFVTDPEQQ</sequence>
<dbReference type="InterPro" id="IPR053883">
    <property type="entry name" value="DUF3097_N"/>
</dbReference>
<protein>
    <submittedName>
        <fullName evidence="3">DUF3097 domain-containing protein</fullName>
    </submittedName>
</protein>
<organism evidence="3 4">
    <name type="scientific">Dermacoccus barathri</name>
    <dbReference type="NCBI Taxonomy" id="322601"/>
    <lineage>
        <taxon>Bacteria</taxon>
        <taxon>Bacillati</taxon>
        <taxon>Actinomycetota</taxon>
        <taxon>Actinomycetes</taxon>
        <taxon>Micrococcales</taxon>
        <taxon>Dermacoccaceae</taxon>
        <taxon>Dermacoccus</taxon>
    </lineage>
</organism>
<keyword evidence="4" id="KW-1185">Reference proteome</keyword>
<dbReference type="Proteomes" id="UP001501288">
    <property type="component" value="Unassembled WGS sequence"/>
</dbReference>
<evidence type="ECO:0000259" key="2">
    <source>
        <dbReference type="Pfam" id="PF22845"/>
    </source>
</evidence>
<comment type="caution">
    <text evidence="3">The sequence shown here is derived from an EMBL/GenBank/DDBJ whole genome shotgun (WGS) entry which is preliminary data.</text>
</comment>
<name>A0ABN2B751_9MICO</name>
<accession>A0ABN2B751</accession>
<dbReference type="InterPro" id="IPR021447">
    <property type="entry name" value="DUF3097_C"/>
</dbReference>
<reference evidence="3 4" key="1">
    <citation type="journal article" date="2019" name="Int. J. Syst. Evol. Microbiol.">
        <title>The Global Catalogue of Microorganisms (GCM) 10K type strain sequencing project: providing services to taxonomists for standard genome sequencing and annotation.</title>
        <authorList>
            <consortium name="The Broad Institute Genomics Platform"/>
            <consortium name="The Broad Institute Genome Sequencing Center for Infectious Disease"/>
            <person name="Wu L."/>
            <person name="Ma J."/>
        </authorList>
    </citation>
    <scope>NUCLEOTIDE SEQUENCE [LARGE SCALE GENOMIC DNA]</scope>
    <source>
        <strain evidence="3 4">JCM 14588</strain>
    </source>
</reference>
<proteinExistence type="predicted"/>
<dbReference type="Pfam" id="PF11296">
    <property type="entry name" value="DUF3097_C"/>
    <property type="match status" value="1"/>
</dbReference>
<evidence type="ECO:0000259" key="1">
    <source>
        <dbReference type="Pfam" id="PF11296"/>
    </source>
</evidence>